<organism evidence="6 7">
    <name type="scientific">Laccaria amethystina LaAM-08-1</name>
    <dbReference type="NCBI Taxonomy" id="1095629"/>
    <lineage>
        <taxon>Eukaryota</taxon>
        <taxon>Fungi</taxon>
        <taxon>Dikarya</taxon>
        <taxon>Basidiomycota</taxon>
        <taxon>Agaricomycotina</taxon>
        <taxon>Agaricomycetes</taxon>
        <taxon>Agaricomycetidae</taxon>
        <taxon>Agaricales</taxon>
        <taxon>Agaricineae</taxon>
        <taxon>Hydnangiaceae</taxon>
        <taxon>Laccaria</taxon>
    </lineage>
</organism>
<evidence type="ECO:0000313" key="6">
    <source>
        <dbReference type="EMBL" id="KIK03234.1"/>
    </source>
</evidence>
<feature type="domain" description="Cytochrome b5 heme-binding" evidence="5">
    <location>
        <begin position="51"/>
        <end position="129"/>
    </location>
</feature>
<reference evidence="6 7" key="1">
    <citation type="submission" date="2014-04" db="EMBL/GenBank/DDBJ databases">
        <authorList>
            <consortium name="DOE Joint Genome Institute"/>
            <person name="Kuo A."/>
            <person name="Kohler A."/>
            <person name="Nagy L.G."/>
            <person name="Floudas D."/>
            <person name="Copeland A."/>
            <person name="Barry K.W."/>
            <person name="Cichocki N."/>
            <person name="Veneault-Fourrey C."/>
            <person name="LaButti K."/>
            <person name="Lindquist E.A."/>
            <person name="Lipzen A."/>
            <person name="Lundell T."/>
            <person name="Morin E."/>
            <person name="Murat C."/>
            <person name="Sun H."/>
            <person name="Tunlid A."/>
            <person name="Henrissat B."/>
            <person name="Grigoriev I.V."/>
            <person name="Hibbett D.S."/>
            <person name="Martin F."/>
            <person name="Nordberg H.P."/>
            <person name="Cantor M.N."/>
            <person name="Hua S.X."/>
        </authorList>
    </citation>
    <scope>NUCLEOTIDE SEQUENCE [LARGE SCALE GENOMIC DNA]</scope>
    <source>
        <strain evidence="6 7">LaAM-08-1</strain>
    </source>
</reference>
<keyword evidence="3 4" id="KW-0408">Iron</keyword>
<evidence type="ECO:0000256" key="3">
    <source>
        <dbReference type="ARBA" id="ARBA00023004"/>
    </source>
</evidence>
<dbReference type="GO" id="GO:0046872">
    <property type="term" value="F:metal ion binding"/>
    <property type="evidence" value="ECO:0007669"/>
    <property type="project" value="UniProtKB-UniRule"/>
</dbReference>
<dbReference type="Pfam" id="PF00173">
    <property type="entry name" value="Cyt-b5"/>
    <property type="match status" value="1"/>
</dbReference>
<dbReference type="PROSITE" id="PS50255">
    <property type="entry name" value="CYTOCHROME_B5_2"/>
    <property type="match status" value="1"/>
</dbReference>
<dbReference type="GO" id="GO:0020037">
    <property type="term" value="F:heme binding"/>
    <property type="evidence" value="ECO:0007669"/>
    <property type="project" value="UniProtKB-UniRule"/>
</dbReference>
<dbReference type="InterPro" id="IPR001199">
    <property type="entry name" value="Cyt_B5-like_heme/steroid-bd"/>
</dbReference>
<evidence type="ECO:0000313" key="7">
    <source>
        <dbReference type="Proteomes" id="UP000054477"/>
    </source>
</evidence>
<dbReference type="InterPro" id="IPR036400">
    <property type="entry name" value="Cyt_B5-like_heme/steroid_sf"/>
</dbReference>
<dbReference type="OrthoDB" id="10260134at2759"/>
<comment type="similarity">
    <text evidence="4">Belongs to the cytochrome b5 family.</text>
</comment>
<keyword evidence="2 4" id="KW-0479">Metal-binding</keyword>
<evidence type="ECO:0000256" key="2">
    <source>
        <dbReference type="ARBA" id="ARBA00022723"/>
    </source>
</evidence>
<dbReference type="EMBL" id="KN838582">
    <property type="protein sequence ID" value="KIK03234.1"/>
    <property type="molecule type" value="Genomic_DNA"/>
</dbReference>
<reference evidence="7" key="2">
    <citation type="submission" date="2015-01" db="EMBL/GenBank/DDBJ databases">
        <title>Evolutionary Origins and Diversification of the Mycorrhizal Mutualists.</title>
        <authorList>
            <consortium name="DOE Joint Genome Institute"/>
            <consortium name="Mycorrhizal Genomics Consortium"/>
            <person name="Kohler A."/>
            <person name="Kuo A."/>
            <person name="Nagy L.G."/>
            <person name="Floudas D."/>
            <person name="Copeland A."/>
            <person name="Barry K.W."/>
            <person name="Cichocki N."/>
            <person name="Veneault-Fourrey C."/>
            <person name="LaButti K."/>
            <person name="Lindquist E.A."/>
            <person name="Lipzen A."/>
            <person name="Lundell T."/>
            <person name="Morin E."/>
            <person name="Murat C."/>
            <person name="Riley R."/>
            <person name="Ohm R."/>
            <person name="Sun H."/>
            <person name="Tunlid A."/>
            <person name="Henrissat B."/>
            <person name="Grigoriev I.V."/>
            <person name="Hibbett D.S."/>
            <person name="Martin F."/>
        </authorList>
    </citation>
    <scope>NUCLEOTIDE SEQUENCE [LARGE SCALE GENOMIC DNA]</scope>
    <source>
        <strain evidence="7">LaAM-08-1</strain>
    </source>
</reference>
<dbReference type="Proteomes" id="UP000054477">
    <property type="component" value="Unassembled WGS sequence"/>
</dbReference>
<keyword evidence="7" id="KW-1185">Reference proteome</keyword>
<evidence type="ECO:0000256" key="1">
    <source>
        <dbReference type="ARBA" id="ARBA00022617"/>
    </source>
</evidence>
<gene>
    <name evidence="6" type="ORF">K443DRAFT_56167</name>
</gene>
<proteinExistence type="inferred from homology"/>
<evidence type="ECO:0000259" key="5">
    <source>
        <dbReference type="PROSITE" id="PS50255"/>
    </source>
</evidence>
<dbReference type="PROSITE" id="PS00191">
    <property type="entry name" value="CYTOCHROME_B5_1"/>
    <property type="match status" value="1"/>
</dbReference>
<dbReference type="Gene3D" id="3.10.120.10">
    <property type="entry name" value="Cytochrome b5-like heme/steroid binding domain"/>
    <property type="match status" value="1"/>
</dbReference>
<sequence length="131" mass="14317">LGLASHLRVFPRNKIAKGALAMQLKESKDSRLKHLPIVTWETCKLPVSQKLEYLAAKIVQSRGNPNLEHLLISGIIHDVSSFLDHHPGGRSHLETSSGKKTTVSFFGGVYTHSNAAHNLLLMMRVGMLAGG</sequence>
<dbReference type="AlphaFoldDB" id="A0A0C9XNZ5"/>
<dbReference type="STRING" id="1095629.A0A0C9XNZ5"/>
<name>A0A0C9XNZ5_9AGAR</name>
<feature type="non-terminal residue" evidence="6">
    <location>
        <position position="1"/>
    </location>
</feature>
<accession>A0A0C9XNZ5</accession>
<protein>
    <recommendedName>
        <fullName evidence="5">Cytochrome b5 heme-binding domain-containing protein</fullName>
    </recommendedName>
</protein>
<dbReference type="HOGENOM" id="CLU_131635_0_0_1"/>
<keyword evidence="1 4" id="KW-0349">Heme</keyword>
<dbReference type="InterPro" id="IPR018506">
    <property type="entry name" value="Cyt_B5_heme-BS"/>
</dbReference>
<evidence type="ECO:0000256" key="4">
    <source>
        <dbReference type="RuleBase" id="RU362121"/>
    </source>
</evidence>
<dbReference type="SMART" id="SM01117">
    <property type="entry name" value="Cyt-b5"/>
    <property type="match status" value="1"/>
</dbReference>
<dbReference type="SUPFAM" id="SSF55856">
    <property type="entry name" value="Cytochrome b5-like heme/steroid binding domain"/>
    <property type="match status" value="1"/>
</dbReference>
<feature type="non-terminal residue" evidence="6">
    <location>
        <position position="131"/>
    </location>
</feature>